<proteinExistence type="predicted"/>
<dbReference type="Proteomes" id="UP001056120">
    <property type="component" value="Linkage Group LG10"/>
</dbReference>
<accession>A0ACB9I051</accession>
<sequence length="122" mass="13556">MALQLAHLSFSVAIAEDFIATSPSSEFESPNIQNQLELTSMAAVNQDSDPSIITKDEQHAMEISPDANPVLRSRTGPVVRSRTDSRVAIFRDREVERKDPDYGQVMLIGEKAEKVCWLVLVV</sequence>
<evidence type="ECO:0000313" key="2">
    <source>
        <dbReference type="Proteomes" id="UP001056120"/>
    </source>
</evidence>
<name>A0ACB9I051_9ASTR</name>
<protein>
    <submittedName>
        <fullName evidence="1">Uncharacterized protein</fullName>
    </submittedName>
</protein>
<reference evidence="1 2" key="2">
    <citation type="journal article" date="2022" name="Mol. Ecol. Resour.">
        <title>The genomes of chicory, endive, great burdock and yacon provide insights into Asteraceae paleo-polyploidization history and plant inulin production.</title>
        <authorList>
            <person name="Fan W."/>
            <person name="Wang S."/>
            <person name="Wang H."/>
            <person name="Wang A."/>
            <person name="Jiang F."/>
            <person name="Liu H."/>
            <person name="Zhao H."/>
            <person name="Xu D."/>
            <person name="Zhang Y."/>
        </authorList>
    </citation>
    <scope>NUCLEOTIDE SEQUENCE [LARGE SCALE GENOMIC DNA]</scope>
    <source>
        <strain evidence="2">cv. Yunnan</strain>
        <tissue evidence="1">Leaves</tissue>
    </source>
</reference>
<keyword evidence="2" id="KW-1185">Reference proteome</keyword>
<organism evidence="1 2">
    <name type="scientific">Smallanthus sonchifolius</name>
    <dbReference type="NCBI Taxonomy" id="185202"/>
    <lineage>
        <taxon>Eukaryota</taxon>
        <taxon>Viridiplantae</taxon>
        <taxon>Streptophyta</taxon>
        <taxon>Embryophyta</taxon>
        <taxon>Tracheophyta</taxon>
        <taxon>Spermatophyta</taxon>
        <taxon>Magnoliopsida</taxon>
        <taxon>eudicotyledons</taxon>
        <taxon>Gunneridae</taxon>
        <taxon>Pentapetalae</taxon>
        <taxon>asterids</taxon>
        <taxon>campanulids</taxon>
        <taxon>Asterales</taxon>
        <taxon>Asteraceae</taxon>
        <taxon>Asteroideae</taxon>
        <taxon>Heliantheae alliance</taxon>
        <taxon>Millerieae</taxon>
        <taxon>Smallanthus</taxon>
    </lineage>
</organism>
<dbReference type="EMBL" id="CM042027">
    <property type="protein sequence ID" value="KAI3801088.1"/>
    <property type="molecule type" value="Genomic_DNA"/>
</dbReference>
<reference evidence="2" key="1">
    <citation type="journal article" date="2022" name="Mol. Ecol. Resour.">
        <title>The genomes of chicory, endive, great burdock and yacon provide insights into Asteraceae palaeo-polyploidization history and plant inulin production.</title>
        <authorList>
            <person name="Fan W."/>
            <person name="Wang S."/>
            <person name="Wang H."/>
            <person name="Wang A."/>
            <person name="Jiang F."/>
            <person name="Liu H."/>
            <person name="Zhao H."/>
            <person name="Xu D."/>
            <person name="Zhang Y."/>
        </authorList>
    </citation>
    <scope>NUCLEOTIDE SEQUENCE [LARGE SCALE GENOMIC DNA]</scope>
    <source>
        <strain evidence="2">cv. Yunnan</strain>
    </source>
</reference>
<gene>
    <name evidence="1" type="ORF">L1987_29189</name>
</gene>
<evidence type="ECO:0000313" key="1">
    <source>
        <dbReference type="EMBL" id="KAI3801088.1"/>
    </source>
</evidence>
<comment type="caution">
    <text evidence="1">The sequence shown here is derived from an EMBL/GenBank/DDBJ whole genome shotgun (WGS) entry which is preliminary data.</text>
</comment>